<evidence type="ECO:0000256" key="2">
    <source>
        <dbReference type="ARBA" id="ARBA00022723"/>
    </source>
</evidence>
<dbReference type="GO" id="GO:0046872">
    <property type="term" value="F:metal ion binding"/>
    <property type="evidence" value="ECO:0007669"/>
    <property type="project" value="UniProtKB-KW"/>
</dbReference>
<dbReference type="SUPFAM" id="SSF55811">
    <property type="entry name" value="Nudix"/>
    <property type="match status" value="1"/>
</dbReference>
<evidence type="ECO:0000256" key="3">
    <source>
        <dbReference type="ARBA" id="ARBA00022801"/>
    </source>
</evidence>
<dbReference type="VEuPathDB" id="FungiDB:JI435_127640"/>
<accession>Q0U650</accession>
<dbReference type="Gene3D" id="3.90.79.10">
    <property type="entry name" value="Nucleoside Triphosphate Pyrophosphohydrolase"/>
    <property type="match status" value="1"/>
</dbReference>
<dbReference type="Pfam" id="PF00293">
    <property type="entry name" value="NUDIX"/>
    <property type="match status" value="1"/>
</dbReference>
<dbReference type="InterPro" id="IPR050241">
    <property type="entry name" value="NAD-cap_RNA_hydrolase_NudC"/>
</dbReference>
<dbReference type="InterPro" id="IPR015797">
    <property type="entry name" value="NUDIX_hydrolase-like_dom_sf"/>
</dbReference>
<dbReference type="GO" id="GO:0019677">
    <property type="term" value="P:NAD+ catabolic process"/>
    <property type="evidence" value="ECO:0000318"/>
    <property type="project" value="GO_Central"/>
</dbReference>
<keyword evidence="4" id="KW-0460">Magnesium</keyword>
<dbReference type="AlphaFoldDB" id="Q0U650"/>
<dbReference type="GO" id="GO:0035529">
    <property type="term" value="F:NADH pyrophosphatase activity"/>
    <property type="evidence" value="ECO:0000318"/>
    <property type="project" value="GO_Central"/>
</dbReference>
<evidence type="ECO:0000313" key="7">
    <source>
        <dbReference type="Proteomes" id="UP000001055"/>
    </source>
</evidence>
<dbReference type="GO" id="GO:0005777">
    <property type="term" value="C:peroxisome"/>
    <property type="evidence" value="ECO:0000318"/>
    <property type="project" value="GO_Central"/>
</dbReference>
<dbReference type="PANTHER" id="PTHR42904:SF1">
    <property type="entry name" value="NUCLEOSIDE DIPHOSPHATE-LINKED MOIETY X MOTIF 17"/>
    <property type="match status" value="1"/>
</dbReference>
<proteinExistence type="predicted"/>
<reference evidence="7" key="1">
    <citation type="journal article" date="2007" name="Plant Cell">
        <title>Dothideomycete-plant interactions illuminated by genome sequencing and EST analysis of the wheat pathogen Stagonospora nodorum.</title>
        <authorList>
            <person name="Hane J.K."/>
            <person name="Lowe R.G."/>
            <person name="Solomon P.S."/>
            <person name="Tan K.C."/>
            <person name="Schoch C.L."/>
            <person name="Spatafora J.W."/>
            <person name="Crous P.W."/>
            <person name="Kodira C."/>
            <person name="Birren B.W."/>
            <person name="Galagan J.E."/>
            <person name="Torriani S.F."/>
            <person name="McDonald B.A."/>
            <person name="Oliver R.P."/>
        </authorList>
    </citation>
    <scope>NUCLEOTIDE SEQUENCE [LARGE SCALE GENOMIC DNA]</scope>
    <source>
        <strain evidence="7">SN15 / ATCC MYA-4574 / FGSC 10173</strain>
    </source>
</reference>
<gene>
    <name evidence="6" type="ORF">SNOG_12764</name>
</gene>
<dbReference type="Proteomes" id="UP000001055">
    <property type="component" value="Unassembled WGS sequence"/>
</dbReference>
<dbReference type="RefSeq" id="XP_001802983.1">
    <property type="nucleotide sequence ID" value="XM_001802931.1"/>
</dbReference>
<sequence length="190" mass="21581">MTESLAKFEFPTSLQEYAVNAAEYLHQHPQFDVLCTGIVVFDKDGKMLLVQRAADERAFPDMWSHANGHQEVPGGKVDDTDETLLHAAVRELKEETGLVATRVCGKAAEFTFEDGKPGRRPVIWLKLIFHMEVEKLDITLDPVEHQRYLFATKEEIEHELVGDVKLAYISEENKRIKLDAFSLLKEANPS</sequence>
<dbReference type="GeneID" id="5979894"/>
<keyword evidence="3" id="KW-0378">Hydrolase</keyword>
<dbReference type="EMBL" id="CH445347">
    <property type="protein sequence ID" value="EAT80062.2"/>
    <property type="molecule type" value="Genomic_DNA"/>
</dbReference>
<name>Q0U650_PHANO</name>
<dbReference type="GO" id="GO:0006742">
    <property type="term" value="P:NADP+ catabolic process"/>
    <property type="evidence" value="ECO:0000318"/>
    <property type="project" value="GO_Central"/>
</dbReference>
<comment type="cofactor">
    <cofactor evidence="1">
        <name>Mg(2+)</name>
        <dbReference type="ChEBI" id="CHEBI:18420"/>
    </cofactor>
</comment>
<dbReference type="STRING" id="321614.Q0U650"/>
<keyword evidence="2" id="KW-0479">Metal-binding</keyword>
<organism evidence="6 7">
    <name type="scientific">Phaeosphaeria nodorum (strain SN15 / ATCC MYA-4574 / FGSC 10173)</name>
    <name type="common">Glume blotch fungus</name>
    <name type="synonym">Parastagonospora nodorum</name>
    <dbReference type="NCBI Taxonomy" id="321614"/>
    <lineage>
        <taxon>Eukaryota</taxon>
        <taxon>Fungi</taxon>
        <taxon>Dikarya</taxon>
        <taxon>Ascomycota</taxon>
        <taxon>Pezizomycotina</taxon>
        <taxon>Dothideomycetes</taxon>
        <taxon>Pleosporomycetidae</taxon>
        <taxon>Pleosporales</taxon>
        <taxon>Pleosporineae</taxon>
        <taxon>Phaeosphaeriaceae</taxon>
        <taxon>Parastagonospora</taxon>
    </lineage>
</organism>
<dbReference type="PROSITE" id="PS51462">
    <property type="entry name" value="NUDIX"/>
    <property type="match status" value="1"/>
</dbReference>
<protein>
    <recommendedName>
        <fullName evidence="5">Nudix hydrolase domain-containing protein</fullName>
    </recommendedName>
</protein>
<evidence type="ECO:0000256" key="1">
    <source>
        <dbReference type="ARBA" id="ARBA00001946"/>
    </source>
</evidence>
<evidence type="ECO:0000259" key="5">
    <source>
        <dbReference type="PROSITE" id="PS51462"/>
    </source>
</evidence>
<evidence type="ECO:0000256" key="4">
    <source>
        <dbReference type="ARBA" id="ARBA00022842"/>
    </source>
</evidence>
<dbReference type="InParanoid" id="Q0U650"/>
<evidence type="ECO:0000313" key="6">
    <source>
        <dbReference type="EMBL" id="EAT80062.2"/>
    </source>
</evidence>
<dbReference type="PANTHER" id="PTHR42904">
    <property type="entry name" value="NUDIX HYDROLASE, NUDC SUBFAMILY"/>
    <property type="match status" value="1"/>
</dbReference>
<feature type="domain" description="Nudix hydrolase" evidence="5">
    <location>
        <begin position="31"/>
        <end position="174"/>
    </location>
</feature>
<dbReference type="KEGG" id="pno:SNOG_12764"/>
<dbReference type="InterPro" id="IPR000086">
    <property type="entry name" value="NUDIX_hydrolase_dom"/>
</dbReference>